<reference evidence="2" key="1">
    <citation type="submission" date="2019-04" db="EMBL/GenBank/DDBJ databases">
        <title>An insight into the mialome of Ixodes scapularis.</title>
        <authorList>
            <person name="Ribeiro J.M."/>
            <person name="Mather T.N."/>
            <person name="Karim S."/>
        </authorList>
    </citation>
    <scope>NUCLEOTIDE SEQUENCE</scope>
</reference>
<dbReference type="VEuPathDB" id="VectorBase:ISCI001399"/>
<organism evidence="2">
    <name type="scientific">Ixodes scapularis</name>
    <name type="common">Black-legged tick</name>
    <name type="synonym">Deer tick</name>
    <dbReference type="NCBI Taxonomy" id="6945"/>
    <lineage>
        <taxon>Eukaryota</taxon>
        <taxon>Metazoa</taxon>
        <taxon>Ecdysozoa</taxon>
        <taxon>Arthropoda</taxon>
        <taxon>Chelicerata</taxon>
        <taxon>Arachnida</taxon>
        <taxon>Acari</taxon>
        <taxon>Parasitiformes</taxon>
        <taxon>Ixodida</taxon>
        <taxon>Ixodoidea</taxon>
        <taxon>Ixodidae</taxon>
        <taxon>Ixodinae</taxon>
        <taxon>Ixodes</taxon>
    </lineage>
</organism>
<feature type="chain" id="PRO_5020021965" evidence="1">
    <location>
        <begin position="19"/>
        <end position="131"/>
    </location>
</feature>
<proteinExistence type="predicted"/>
<feature type="signal peptide" evidence="1">
    <location>
        <begin position="1"/>
        <end position="18"/>
    </location>
</feature>
<dbReference type="AlphaFoldDB" id="A0A4D5S4M9"/>
<dbReference type="VEuPathDB" id="VectorBase:ISCW001399"/>
<evidence type="ECO:0000313" key="2">
    <source>
        <dbReference type="EMBL" id="MOY43954.1"/>
    </source>
</evidence>
<protein>
    <submittedName>
        <fullName evidence="2">Uncharacterized protein</fullName>
    </submittedName>
</protein>
<sequence length="131" mass="14123">MQIFVPVLLLVMAAVTCGRVVEPVTPQEEDDADGYHSADVVSNALANIAKWPLRTRRFYTAEDGDGDDAEDLSPKDLKEIGAVLGKLDVALEEGKTLDAALDGDDASEYGIGKWAKRIREWAKQIPPAIGG</sequence>
<keyword evidence="1" id="KW-0732">Signal</keyword>
<accession>A0A4D5S4M9</accession>
<name>A0A4D5S4M9_IXOSC</name>
<evidence type="ECO:0000256" key="1">
    <source>
        <dbReference type="SAM" id="SignalP"/>
    </source>
</evidence>
<dbReference type="EMBL" id="GHJT01009983">
    <property type="protein sequence ID" value="MOY43954.1"/>
    <property type="molecule type" value="Transcribed_RNA"/>
</dbReference>
<dbReference type="VEuPathDB" id="VectorBase:ISCP_034737"/>